<dbReference type="Proteomes" id="UP000762676">
    <property type="component" value="Unassembled WGS sequence"/>
</dbReference>
<dbReference type="AlphaFoldDB" id="A0AAV4EE34"/>
<dbReference type="EMBL" id="BMAT01007176">
    <property type="protein sequence ID" value="GFR58914.1"/>
    <property type="molecule type" value="Genomic_DNA"/>
</dbReference>
<gene>
    <name evidence="1" type="ORF">ElyMa_003491100</name>
</gene>
<protein>
    <submittedName>
        <fullName evidence="1">Uncharacterized protein</fullName>
    </submittedName>
</protein>
<evidence type="ECO:0000313" key="2">
    <source>
        <dbReference type="Proteomes" id="UP000762676"/>
    </source>
</evidence>
<name>A0AAV4EE34_9GAST</name>
<comment type="caution">
    <text evidence="1">The sequence shown here is derived from an EMBL/GenBank/DDBJ whole genome shotgun (WGS) entry which is preliminary data.</text>
</comment>
<evidence type="ECO:0000313" key="1">
    <source>
        <dbReference type="EMBL" id="GFR58914.1"/>
    </source>
</evidence>
<organism evidence="1 2">
    <name type="scientific">Elysia marginata</name>
    <dbReference type="NCBI Taxonomy" id="1093978"/>
    <lineage>
        <taxon>Eukaryota</taxon>
        <taxon>Metazoa</taxon>
        <taxon>Spiralia</taxon>
        <taxon>Lophotrochozoa</taxon>
        <taxon>Mollusca</taxon>
        <taxon>Gastropoda</taxon>
        <taxon>Heterobranchia</taxon>
        <taxon>Euthyneura</taxon>
        <taxon>Panpulmonata</taxon>
        <taxon>Sacoglossa</taxon>
        <taxon>Placobranchoidea</taxon>
        <taxon>Plakobranchidae</taxon>
        <taxon>Elysia</taxon>
    </lineage>
</organism>
<reference evidence="1 2" key="1">
    <citation type="journal article" date="2021" name="Elife">
        <title>Chloroplast acquisition without the gene transfer in kleptoplastic sea slugs, Plakobranchus ocellatus.</title>
        <authorList>
            <person name="Maeda T."/>
            <person name="Takahashi S."/>
            <person name="Yoshida T."/>
            <person name="Shimamura S."/>
            <person name="Takaki Y."/>
            <person name="Nagai Y."/>
            <person name="Toyoda A."/>
            <person name="Suzuki Y."/>
            <person name="Arimoto A."/>
            <person name="Ishii H."/>
            <person name="Satoh N."/>
            <person name="Nishiyama T."/>
            <person name="Hasebe M."/>
            <person name="Maruyama T."/>
            <person name="Minagawa J."/>
            <person name="Obokata J."/>
            <person name="Shigenobu S."/>
        </authorList>
    </citation>
    <scope>NUCLEOTIDE SEQUENCE [LARGE SCALE GENOMIC DNA]</scope>
</reference>
<sequence>MEFDLLALAVKRTLDVTVNESSHVVGAPQTQEAMGFYSDEDSNRRELAPIALLPTSSVLQVNVTMSIFENDGNTNGSQLIHTMNMSNLLRAGRLINKYYLWVIFAFGFPGRSPLVFAMTPYKKELRILKLSIVKQVMILHFERVT</sequence>
<keyword evidence="2" id="KW-1185">Reference proteome</keyword>
<proteinExistence type="predicted"/>
<accession>A0AAV4EE34</accession>